<evidence type="ECO:0000256" key="8">
    <source>
        <dbReference type="ARBA" id="ARBA00022692"/>
    </source>
</evidence>
<evidence type="ECO:0000256" key="13">
    <source>
        <dbReference type="ARBA" id="ARBA00023264"/>
    </source>
</evidence>
<keyword evidence="13" id="KW-1208">Phospholipid metabolism</keyword>
<dbReference type="PROSITE" id="PS00379">
    <property type="entry name" value="CDP_ALCOHOL_P_TRANSF"/>
    <property type="match status" value="1"/>
</dbReference>
<keyword evidence="18" id="KW-1185">Reference proteome</keyword>
<evidence type="ECO:0000256" key="14">
    <source>
        <dbReference type="ARBA" id="ARBA00048586"/>
    </source>
</evidence>
<evidence type="ECO:0000256" key="4">
    <source>
        <dbReference type="ARBA" id="ARBA00013170"/>
    </source>
</evidence>
<feature type="transmembrane region" description="Helical" evidence="16">
    <location>
        <begin position="154"/>
        <end position="177"/>
    </location>
</feature>
<protein>
    <recommendedName>
        <fullName evidence="5">CDP-diacylglycerol--glycerol-3-phosphate 3-phosphatidyltransferase</fullName>
        <ecNumber evidence="4">2.7.8.5</ecNumber>
    </recommendedName>
</protein>
<evidence type="ECO:0000313" key="17">
    <source>
        <dbReference type="EMBL" id="MDF1611423.1"/>
    </source>
</evidence>
<evidence type="ECO:0000256" key="1">
    <source>
        <dbReference type="ARBA" id="ARBA00004141"/>
    </source>
</evidence>
<dbReference type="AlphaFoldDB" id="A0AAE3P1R2"/>
<keyword evidence="9 16" id="KW-1133">Transmembrane helix</keyword>
<feature type="transmembrane region" description="Helical" evidence="16">
    <location>
        <begin position="130"/>
        <end position="148"/>
    </location>
</feature>
<name>A0AAE3P1R2_9BACT</name>
<dbReference type="EMBL" id="JARGDL010000004">
    <property type="protein sequence ID" value="MDF1611423.1"/>
    <property type="molecule type" value="Genomic_DNA"/>
</dbReference>
<comment type="similarity">
    <text evidence="3 15">Belongs to the CDP-alcohol phosphatidyltransferase class-I family.</text>
</comment>
<comment type="pathway">
    <text evidence="2">Phospholipid metabolism; phosphatidylglycerol biosynthesis; phosphatidylglycerol from CDP-diacylglycerol: step 1/2.</text>
</comment>
<dbReference type="RefSeq" id="WP_321535190.1">
    <property type="nucleotide sequence ID" value="NZ_JARGDL010000004.1"/>
</dbReference>
<evidence type="ECO:0000256" key="6">
    <source>
        <dbReference type="ARBA" id="ARBA00022516"/>
    </source>
</evidence>
<comment type="caution">
    <text evidence="17">The sequence shown here is derived from an EMBL/GenBank/DDBJ whole genome shotgun (WGS) entry which is preliminary data.</text>
</comment>
<keyword evidence="12" id="KW-0594">Phospholipid biosynthesis</keyword>
<dbReference type="PANTHER" id="PTHR14269:SF62">
    <property type="entry name" value="CDP-DIACYLGLYCEROL--GLYCEROL-3-PHOSPHATE 3-PHOSPHATIDYLTRANSFERASE 1, CHLOROPLASTIC"/>
    <property type="match status" value="1"/>
</dbReference>
<evidence type="ECO:0000256" key="10">
    <source>
        <dbReference type="ARBA" id="ARBA00023098"/>
    </source>
</evidence>
<evidence type="ECO:0000256" key="7">
    <source>
        <dbReference type="ARBA" id="ARBA00022679"/>
    </source>
</evidence>
<proteinExistence type="inferred from homology"/>
<evidence type="ECO:0000256" key="11">
    <source>
        <dbReference type="ARBA" id="ARBA00023136"/>
    </source>
</evidence>
<feature type="transmembrane region" description="Helical" evidence="16">
    <location>
        <begin position="42"/>
        <end position="61"/>
    </location>
</feature>
<feature type="transmembrane region" description="Helical" evidence="16">
    <location>
        <begin position="12"/>
        <end position="30"/>
    </location>
</feature>
<keyword evidence="11 16" id="KW-0472">Membrane</keyword>
<dbReference type="Pfam" id="PF01066">
    <property type="entry name" value="CDP-OH_P_transf"/>
    <property type="match status" value="1"/>
</dbReference>
<keyword evidence="7 15" id="KW-0808">Transferase</keyword>
<accession>A0AAE3P1R2</accession>
<dbReference type="GO" id="GO:0008444">
    <property type="term" value="F:CDP-diacylglycerol-glycerol-3-phosphate 3-phosphatidyltransferase activity"/>
    <property type="evidence" value="ECO:0007669"/>
    <property type="project" value="UniProtKB-EC"/>
</dbReference>
<evidence type="ECO:0000256" key="2">
    <source>
        <dbReference type="ARBA" id="ARBA00005042"/>
    </source>
</evidence>
<dbReference type="GO" id="GO:0046474">
    <property type="term" value="P:glycerophospholipid biosynthetic process"/>
    <property type="evidence" value="ECO:0007669"/>
    <property type="project" value="TreeGrafter"/>
</dbReference>
<evidence type="ECO:0000256" key="16">
    <source>
        <dbReference type="SAM" id="Phobius"/>
    </source>
</evidence>
<organism evidence="17 18">
    <name type="scientific">Stygiobacter electus</name>
    <dbReference type="NCBI Taxonomy" id="3032292"/>
    <lineage>
        <taxon>Bacteria</taxon>
        <taxon>Pseudomonadati</taxon>
        <taxon>Ignavibacteriota</taxon>
        <taxon>Ignavibacteria</taxon>
        <taxon>Ignavibacteriales</taxon>
        <taxon>Melioribacteraceae</taxon>
        <taxon>Stygiobacter</taxon>
    </lineage>
</organism>
<gene>
    <name evidence="17" type="ORF">P0M35_04620</name>
</gene>
<dbReference type="GO" id="GO:0016020">
    <property type="term" value="C:membrane"/>
    <property type="evidence" value="ECO:0007669"/>
    <property type="project" value="UniProtKB-SubCell"/>
</dbReference>
<reference evidence="17" key="1">
    <citation type="submission" date="2023-03" db="EMBL/GenBank/DDBJ databases">
        <title>Stygiobacter electus gen. nov., sp. nov., facultatively anaerobic thermotolerant bacterium of the class Ignavibacteria from a well of Yessentuki mineral water deposit.</title>
        <authorList>
            <person name="Podosokorskaya O.A."/>
            <person name="Elcheninov A.G."/>
            <person name="Petrova N.F."/>
            <person name="Zavarzina D.G."/>
            <person name="Kublanov I.V."/>
            <person name="Merkel A.Y."/>
        </authorList>
    </citation>
    <scope>NUCLEOTIDE SEQUENCE</scope>
    <source>
        <strain evidence="17">09-Me</strain>
    </source>
</reference>
<keyword evidence="8 16" id="KW-0812">Transmembrane</keyword>
<sequence>MIIRFNEIRLIPNILSSFRLLLIIPLIYIFNNINNPSTRNNYLLLIILIAFISDILDGFIARKFKLISDLGKIIDPLADKIVVATIVIYFWKLNLIPTYYFLIIMLRDIFILIGSFYLTQRTKKILMSDIIGKLTVLTIGLFFITILFNYDKNFFVYNLFMSLSILMSFVSLINYTYKSLNILLKD</sequence>
<dbReference type="EC" id="2.7.8.5" evidence="4"/>
<evidence type="ECO:0000256" key="12">
    <source>
        <dbReference type="ARBA" id="ARBA00023209"/>
    </source>
</evidence>
<dbReference type="InterPro" id="IPR043130">
    <property type="entry name" value="CDP-OH_PTrfase_TM_dom"/>
</dbReference>
<keyword evidence="6" id="KW-0444">Lipid biosynthesis</keyword>
<evidence type="ECO:0000256" key="9">
    <source>
        <dbReference type="ARBA" id="ARBA00022989"/>
    </source>
</evidence>
<dbReference type="InterPro" id="IPR004570">
    <property type="entry name" value="Phosphatidylglycerol_P_synth"/>
</dbReference>
<dbReference type="InterPro" id="IPR048254">
    <property type="entry name" value="CDP_ALCOHOL_P_TRANSF_CS"/>
</dbReference>
<keyword evidence="10" id="KW-0443">Lipid metabolism</keyword>
<dbReference type="Proteomes" id="UP001221302">
    <property type="component" value="Unassembled WGS sequence"/>
</dbReference>
<comment type="subcellular location">
    <subcellularLocation>
        <location evidence="1">Membrane</location>
        <topology evidence="1">Multi-pass membrane protein</topology>
    </subcellularLocation>
</comment>
<dbReference type="Gene3D" id="1.20.120.1760">
    <property type="match status" value="1"/>
</dbReference>
<dbReference type="InterPro" id="IPR050324">
    <property type="entry name" value="CDP-alcohol_PTase-I"/>
</dbReference>
<evidence type="ECO:0000256" key="5">
    <source>
        <dbReference type="ARBA" id="ARBA00014944"/>
    </source>
</evidence>
<evidence type="ECO:0000313" key="18">
    <source>
        <dbReference type="Proteomes" id="UP001221302"/>
    </source>
</evidence>
<dbReference type="PANTHER" id="PTHR14269">
    <property type="entry name" value="CDP-DIACYLGLYCEROL--GLYCEROL-3-PHOSPHATE 3-PHOSPHATIDYLTRANSFERASE-RELATED"/>
    <property type="match status" value="1"/>
</dbReference>
<dbReference type="InterPro" id="IPR000462">
    <property type="entry name" value="CDP-OH_P_trans"/>
</dbReference>
<evidence type="ECO:0000256" key="15">
    <source>
        <dbReference type="RuleBase" id="RU003750"/>
    </source>
</evidence>
<dbReference type="PIRSF" id="PIRSF000847">
    <property type="entry name" value="Phos_ph_gly_syn"/>
    <property type="match status" value="1"/>
</dbReference>
<evidence type="ECO:0000256" key="3">
    <source>
        <dbReference type="ARBA" id="ARBA00010441"/>
    </source>
</evidence>
<comment type="catalytic activity">
    <reaction evidence="14">
        <text>a CDP-1,2-diacyl-sn-glycerol + sn-glycerol 3-phosphate = a 1,2-diacyl-sn-glycero-3-phospho-(1'-sn-glycero-3'-phosphate) + CMP + H(+)</text>
        <dbReference type="Rhea" id="RHEA:12593"/>
        <dbReference type="ChEBI" id="CHEBI:15378"/>
        <dbReference type="ChEBI" id="CHEBI:57597"/>
        <dbReference type="ChEBI" id="CHEBI:58332"/>
        <dbReference type="ChEBI" id="CHEBI:60110"/>
        <dbReference type="ChEBI" id="CHEBI:60377"/>
        <dbReference type="EC" id="2.7.8.5"/>
    </reaction>
</comment>